<evidence type="ECO:0000313" key="1">
    <source>
        <dbReference type="EMBL" id="SEK46910.1"/>
    </source>
</evidence>
<keyword evidence="2" id="KW-1185">Reference proteome</keyword>
<dbReference type="Pfam" id="PF01674">
    <property type="entry name" value="Lipase_2"/>
    <property type="match status" value="1"/>
</dbReference>
<dbReference type="GO" id="GO:0016042">
    <property type="term" value="P:lipid catabolic process"/>
    <property type="evidence" value="ECO:0007669"/>
    <property type="project" value="InterPro"/>
</dbReference>
<protein>
    <submittedName>
        <fullName evidence="1">Triacylglycerol lipase</fullName>
    </submittedName>
</protein>
<dbReference type="AlphaFoldDB" id="A0A1H7HD34"/>
<dbReference type="SUPFAM" id="SSF53474">
    <property type="entry name" value="alpha/beta-Hydrolases"/>
    <property type="match status" value="1"/>
</dbReference>
<dbReference type="GO" id="GO:0016298">
    <property type="term" value="F:lipase activity"/>
    <property type="evidence" value="ECO:0007669"/>
    <property type="project" value="TreeGrafter"/>
</dbReference>
<evidence type="ECO:0000313" key="2">
    <source>
        <dbReference type="Proteomes" id="UP000198677"/>
    </source>
</evidence>
<dbReference type="InterPro" id="IPR029058">
    <property type="entry name" value="AB_hydrolase_fold"/>
</dbReference>
<dbReference type="Gene3D" id="3.40.50.1820">
    <property type="entry name" value="alpha/beta hydrolase"/>
    <property type="match status" value="1"/>
</dbReference>
<accession>A0A1H7HD34</accession>
<dbReference type="PANTHER" id="PTHR32015:SF1">
    <property type="entry name" value="LIPASE"/>
    <property type="match status" value="1"/>
</dbReference>
<proteinExistence type="predicted"/>
<reference evidence="2" key="1">
    <citation type="submission" date="2016-10" db="EMBL/GenBank/DDBJ databases">
        <authorList>
            <person name="Varghese N."/>
            <person name="Submissions S."/>
        </authorList>
    </citation>
    <scope>NUCLEOTIDE SEQUENCE [LARGE SCALE GENOMIC DNA]</scope>
    <source>
        <strain evidence="2">DSM 44675</strain>
    </source>
</reference>
<organism evidence="1 2">
    <name type="scientific">Rhodococcus maanshanensis</name>
    <dbReference type="NCBI Taxonomy" id="183556"/>
    <lineage>
        <taxon>Bacteria</taxon>
        <taxon>Bacillati</taxon>
        <taxon>Actinomycetota</taxon>
        <taxon>Actinomycetes</taxon>
        <taxon>Mycobacteriales</taxon>
        <taxon>Nocardiaceae</taxon>
        <taxon>Rhodococcus</taxon>
    </lineage>
</organism>
<dbReference type="PANTHER" id="PTHR32015">
    <property type="entry name" value="FASTING INDUCED LIPASE"/>
    <property type="match status" value="1"/>
</dbReference>
<sequence length="311" mass="32819">MRWRIVIGSLISAATLFWGTVAVGAAPLPEPDTFLSGVLPELTNPGGSAPGSNDWSCRPTAEHPSPVVLVHGTAGNRQDNWAAYAPMLANEGFCVFALTYGNFADLPWPLSAIGGMLPIDQSTEQLAAFVDRVLTTTGADKVDLVGHSQGTVVANNYARFGGGAAKVGRIVSLAPPWDGTYGVDGFSLGAALRGLGVDDEFQLGFPACKACPEMMHGSGFVDHMRSGGLYVPGIEYTNIVTRYDEIVVPYTSGIEPGPQTTNIVLQDGCEQDYSDHLSIAGARRARTMVLNALDTAHQREVPCVFVPPVAG</sequence>
<dbReference type="RefSeq" id="WP_072750545.1">
    <property type="nucleotide sequence ID" value="NZ_FOAW01000002.1"/>
</dbReference>
<gene>
    <name evidence="1" type="ORF">SAMN05444583_10255</name>
</gene>
<dbReference type="InterPro" id="IPR002918">
    <property type="entry name" value="Lipase_EstA/Esterase_EstB"/>
</dbReference>
<dbReference type="EMBL" id="FOAW01000002">
    <property type="protein sequence ID" value="SEK46910.1"/>
    <property type="molecule type" value="Genomic_DNA"/>
</dbReference>
<dbReference type="Proteomes" id="UP000198677">
    <property type="component" value="Unassembled WGS sequence"/>
</dbReference>
<dbReference type="OrthoDB" id="8871309at2"/>
<name>A0A1H7HD34_9NOCA</name>